<keyword evidence="1" id="KW-0472">Membrane</keyword>
<evidence type="ECO:0000313" key="3">
    <source>
        <dbReference type="Proteomes" id="UP001642487"/>
    </source>
</evidence>
<organism evidence="2 3">
    <name type="scientific">Citrullus colocynthis</name>
    <name type="common">colocynth</name>
    <dbReference type="NCBI Taxonomy" id="252529"/>
    <lineage>
        <taxon>Eukaryota</taxon>
        <taxon>Viridiplantae</taxon>
        <taxon>Streptophyta</taxon>
        <taxon>Embryophyta</taxon>
        <taxon>Tracheophyta</taxon>
        <taxon>Spermatophyta</taxon>
        <taxon>Magnoliopsida</taxon>
        <taxon>eudicotyledons</taxon>
        <taxon>Gunneridae</taxon>
        <taxon>Pentapetalae</taxon>
        <taxon>rosids</taxon>
        <taxon>fabids</taxon>
        <taxon>Cucurbitales</taxon>
        <taxon>Cucurbitaceae</taxon>
        <taxon>Benincaseae</taxon>
        <taxon>Citrullus</taxon>
    </lineage>
</organism>
<accession>A0ABP0XZ09</accession>
<gene>
    <name evidence="2" type="ORF">CITCOLO1_LOCUS3624</name>
</gene>
<keyword evidence="3" id="KW-1185">Reference proteome</keyword>
<keyword evidence="1" id="KW-0812">Transmembrane</keyword>
<evidence type="ECO:0000313" key="2">
    <source>
        <dbReference type="EMBL" id="CAK9311948.1"/>
    </source>
</evidence>
<dbReference type="Proteomes" id="UP001642487">
    <property type="component" value="Chromosome 10"/>
</dbReference>
<name>A0ABP0XZ09_9ROSI</name>
<dbReference type="EMBL" id="OZ021744">
    <property type="protein sequence ID" value="CAK9311948.1"/>
    <property type="molecule type" value="Genomic_DNA"/>
</dbReference>
<sequence>MKNDLWLQLCSEMAVITLYSCTSNAAEKSDNCSTPWPKGIHFILAFFNSFYPFPLAIIFSFSISLFINDPTPERISS</sequence>
<reference evidence="2 3" key="1">
    <citation type="submission" date="2024-03" db="EMBL/GenBank/DDBJ databases">
        <authorList>
            <person name="Gkanogiannis A."/>
            <person name="Becerra Lopez-Lavalle L."/>
        </authorList>
    </citation>
    <scope>NUCLEOTIDE SEQUENCE [LARGE SCALE GENOMIC DNA]</scope>
</reference>
<protein>
    <submittedName>
        <fullName evidence="2">Uncharacterized protein</fullName>
    </submittedName>
</protein>
<proteinExistence type="predicted"/>
<feature type="transmembrane region" description="Helical" evidence="1">
    <location>
        <begin position="40"/>
        <end position="67"/>
    </location>
</feature>
<evidence type="ECO:0000256" key="1">
    <source>
        <dbReference type="SAM" id="Phobius"/>
    </source>
</evidence>
<keyword evidence="1" id="KW-1133">Transmembrane helix</keyword>